<keyword evidence="2" id="KW-1185">Reference proteome</keyword>
<organism evidence="1 2">
    <name type="scientific">Campylobacter vulpis</name>
    <dbReference type="NCBI Taxonomy" id="1655500"/>
    <lineage>
        <taxon>Bacteria</taxon>
        <taxon>Pseudomonadati</taxon>
        <taxon>Campylobacterota</taxon>
        <taxon>Epsilonproteobacteria</taxon>
        <taxon>Campylobacterales</taxon>
        <taxon>Campylobacteraceae</taxon>
        <taxon>Campylobacter</taxon>
    </lineage>
</organism>
<reference evidence="1 2" key="1">
    <citation type="journal article" date="2021" name="Syst. Appl. Microbiol.">
        <title>nCampylobacter vulpis sp. nov. isolated from wild red foxes.</title>
        <authorList>
            <person name="Parisi A."/>
            <person name="Chiara M."/>
            <person name="Caffara M."/>
            <person name="Mion D."/>
            <person name="Miller W.G."/>
            <person name="Caruso M."/>
            <person name="Manzari C."/>
            <person name="Florio D."/>
            <person name="Capozzi L."/>
            <person name="D'Erchia A.M."/>
            <person name="Manzulli V."/>
            <person name="Zanoni R.G."/>
        </authorList>
    </citation>
    <scope>NUCLEOTIDE SEQUENCE [LARGE SCALE GENOMIC DNA]</scope>
    <source>
        <strain evidence="1 2">52/13</strain>
    </source>
</reference>
<dbReference type="Proteomes" id="UP000811399">
    <property type="component" value="Unassembled WGS sequence"/>
</dbReference>
<accession>A0ABS5P3M2</accession>
<sequence length="80" mass="9624">MTQKELFYISRKNYEKIYALSSDDYAKALLAFEKNEYEKTREILEGIKEQSPYVLLQLLYTYTFIESTPPPPRENTRNYQ</sequence>
<proteinExistence type="predicted"/>
<dbReference type="EMBL" id="VJYU01000011">
    <property type="protein sequence ID" value="MBS4241058.1"/>
    <property type="molecule type" value="Genomic_DNA"/>
</dbReference>
<evidence type="ECO:0000313" key="1">
    <source>
        <dbReference type="EMBL" id="MBS4241058.1"/>
    </source>
</evidence>
<dbReference type="RefSeq" id="WP_213275877.1">
    <property type="nucleotide sequence ID" value="NZ_VJYU01000011.1"/>
</dbReference>
<name>A0ABS5P3M2_9BACT</name>
<comment type="caution">
    <text evidence="1">The sequence shown here is derived from an EMBL/GenBank/DDBJ whole genome shotgun (WGS) entry which is preliminary data.</text>
</comment>
<protein>
    <submittedName>
        <fullName evidence="1">Uncharacterized protein</fullName>
    </submittedName>
</protein>
<evidence type="ECO:0000313" key="2">
    <source>
        <dbReference type="Proteomes" id="UP000811399"/>
    </source>
</evidence>
<gene>
    <name evidence="1" type="ORF">CVU5213_04885</name>
</gene>